<protein>
    <submittedName>
        <fullName evidence="5">Gfo/Idh/MocA family oxidoreductase</fullName>
    </submittedName>
</protein>
<proteinExistence type="inferred from homology"/>
<evidence type="ECO:0000259" key="4">
    <source>
        <dbReference type="Pfam" id="PF02894"/>
    </source>
</evidence>
<evidence type="ECO:0000259" key="3">
    <source>
        <dbReference type="Pfam" id="PF01408"/>
    </source>
</evidence>
<evidence type="ECO:0000313" key="6">
    <source>
        <dbReference type="Proteomes" id="UP001597510"/>
    </source>
</evidence>
<comment type="caution">
    <text evidence="5">The sequence shown here is derived from an EMBL/GenBank/DDBJ whole genome shotgun (WGS) entry which is preliminary data.</text>
</comment>
<dbReference type="Gene3D" id="3.30.360.10">
    <property type="entry name" value="Dihydrodipicolinate Reductase, domain 2"/>
    <property type="match status" value="1"/>
</dbReference>
<comment type="similarity">
    <text evidence="1">Belongs to the Gfo/Idh/MocA family.</text>
</comment>
<sequence>MINVALVGFGLSGRYLQAPFFEANPNFRLKTIVSGSQNPQEIFPNVQVARSIDEVLTDAEIDLVSICSPSSTHHELAIKALNADKHILVEKPFTSTVAEAEEIIALAKQKNKVVCVFQNRRFDGDFRTVRKVVESGILGELISYEAHYDRYKPVLNPKKWKEAVSPANGILYDLGAHIIDQAITLFGAPKGVWGETYIQREGSEIDDAFDIRLDYGKLKATIKSSLLVREEGPRYVIHGTKGSFVKYGLDVQEDNLKAGLMPGMDGFGIESKNNSGILNAEINGVSFKGHVDTEPGNWGILFQNLYEAIAEGKELLIKPEEILEQMKIIEAVQRGIE</sequence>
<evidence type="ECO:0000256" key="1">
    <source>
        <dbReference type="ARBA" id="ARBA00010928"/>
    </source>
</evidence>
<name>A0ABW5J338_9BACT</name>
<dbReference type="RefSeq" id="WP_340236699.1">
    <property type="nucleotide sequence ID" value="NZ_JBBEWC010000006.1"/>
</dbReference>
<organism evidence="5 6">
    <name type="scientific">Emticicia soli</name>
    <dbReference type="NCBI Taxonomy" id="2027878"/>
    <lineage>
        <taxon>Bacteria</taxon>
        <taxon>Pseudomonadati</taxon>
        <taxon>Bacteroidota</taxon>
        <taxon>Cytophagia</taxon>
        <taxon>Cytophagales</taxon>
        <taxon>Leadbetterellaceae</taxon>
        <taxon>Emticicia</taxon>
    </lineage>
</organism>
<dbReference type="SUPFAM" id="SSF55347">
    <property type="entry name" value="Glyceraldehyde-3-phosphate dehydrogenase-like, C-terminal domain"/>
    <property type="match status" value="1"/>
</dbReference>
<evidence type="ECO:0000256" key="2">
    <source>
        <dbReference type="ARBA" id="ARBA00023002"/>
    </source>
</evidence>
<dbReference type="InterPro" id="IPR000683">
    <property type="entry name" value="Gfo/Idh/MocA-like_OxRdtase_N"/>
</dbReference>
<dbReference type="SUPFAM" id="SSF51735">
    <property type="entry name" value="NAD(P)-binding Rossmann-fold domains"/>
    <property type="match status" value="1"/>
</dbReference>
<dbReference type="Proteomes" id="UP001597510">
    <property type="component" value="Unassembled WGS sequence"/>
</dbReference>
<feature type="domain" description="Gfo/Idh/MocA-like oxidoreductase C-terminal" evidence="4">
    <location>
        <begin position="130"/>
        <end position="334"/>
    </location>
</feature>
<evidence type="ECO:0000313" key="5">
    <source>
        <dbReference type="EMBL" id="MFD2519543.1"/>
    </source>
</evidence>
<reference evidence="6" key="1">
    <citation type="journal article" date="2019" name="Int. J. Syst. Evol. Microbiol.">
        <title>The Global Catalogue of Microorganisms (GCM) 10K type strain sequencing project: providing services to taxonomists for standard genome sequencing and annotation.</title>
        <authorList>
            <consortium name="The Broad Institute Genomics Platform"/>
            <consortium name="The Broad Institute Genome Sequencing Center for Infectious Disease"/>
            <person name="Wu L."/>
            <person name="Ma J."/>
        </authorList>
    </citation>
    <scope>NUCLEOTIDE SEQUENCE [LARGE SCALE GENOMIC DNA]</scope>
    <source>
        <strain evidence="6">KCTC 52344</strain>
    </source>
</reference>
<dbReference type="InterPro" id="IPR051317">
    <property type="entry name" value="Gfo/Idh/MocA_oxidoreduct"/>
</dbReference>
<feature type="domain" description="Gfo/Idh/MocA-like oxidoreductase N-terminal" evidence="3">
    <location>
        <begin position="2"/>
        <end position="116"/>
    </location>
</feature>
<dbReference type="EMBL" id="JBHULC010000003">
    <property type="protein sequence ID" value="MFD2519543.1"/>
    <property type="molecule type" value="Genomic_DNA"/>
</dbReference>
<dbReference type="InterPro" id="IPR036291">
    <property type="entry name" value="NAD(P)-bd_dom_sf"/>
</dbReference>
<dbReference type="PANTHER" id="PTHR43708">
    <property type="entry name" value="CONSERVED EXPRESSED OXIDOREDUCTASE (EUROFUNG)"/>
    <property type="match status" value="1"/>
</dbReference>
<keyword evidence="6" id="KW-1185">Reference proteome</keyword>
<gene>
    <name evidence="5" type="ORF">ACFSR2_01525</name>
</gene>
<dbReference type="Gene3D" id="3.40.50.720">
    <property type="entry name" value="NAD(P)-binding Rossmann-like Domain"/>
    <property type="match status" value="1"/>
</dbReference>
<dbReference type="InterPro" id="IPR004104">
    <property type="entry name" value="Gfo/Idh/MocA-like_OxRdtase_C"/>
</dbReference>
<dbReference type="Pfam" id="PF02894">
    <property type="entry name" value="GFO_IDH_MocA_C"/>
    <property type="match status" value="1"/>
</dbReference>
<dbReference type="Pfam" id="PF01408">
    <property type="entry name" value="GFO_IDH_MocA"/>
    <property type="match status" value="1"/>
</dbReference>
<keyword evidence="2" id="KW-0560">Oxidoreductase</keyword>
<accession>A0ABW5J338</accession>
<dbReference type="PANTHER" id="PTHR43708:SF5">
    <property type="entry name" value="CONSERVED EXPRESSED OXIDOREDUCTASE (EUROFUNG)-RELATED"/>
    <property type="match status" value="1"/>
</dbReference>